<feature type="compositionally biased region" description="Polar residues" evidence="1">
    <location>
        <begin position="411"/>
        <end position="424"/>
    </location>
</feature>
<accession>A0AAW1K222</accession>
<evidence type="ECO:0000313" key="3">
    <source>
        <dbReference type="Proteomes" id="UP001458880"/>
    </source>
</evidence>
<dbReference type="InterPro" id="IPR026728">
    <property type="entry name" value="BLTP3A/B"/>
</dbReference>
<evidence type="ECO:0000256" key="1">
    <source>
        <dbReference type="SAM" id="MobiDB-lite"/>
    </source>
</evidence>
<dbReference type="PANTHER" id="PTHR22774">
    <property type="entry name" value="CHOREIN N-TERMINAL DOMAIN-CONTAINING PROTEIN"/>
    <property type="match status" value="1"/>
</dbReference>
<gene>
    <name evidence="2" type="ORF">QE152_g25256</name>
</gene>
<dbReference type="EMBL" id="JASPKY010000273">
    <property type="protein sequence ID" value="KAK9711778.1"/>
    <property type="molecule type" value="Genomic_DNA"/>
</dbReference>
<keyword evidence="3" id="KW-1185">Reference proteome</keyword>
<feature type="region of interest" description="Disordered" evidence="1">
    <location>
        <begin position="407"/>
        <end position="426"/>
    </location>
</feature>
<name>A0AAW1K222_POPJA</name>
<proteinExistence type="predicted"/>
<sequence length="516" mass="59244">MVSIIKNQLLKHLSRFTKNLSADRINLSTFKGEGELSNLELDEIVLTELLELPSWLRLTKAWCNKVTFRIQWTKLKNVPIILGLDEVNIIVETCEELRTMPEQAGVPTPTAVPGKYSFIHKVIDGITVNVNTVNITFNSPAFTANVQISRIVVESKSPDWKKTDLRMTRLKDPERGQLLIFKELQWQTLRIEAKSTKDKNLTPLRLLTNQARCRITIKKRLSDSFIMGSMLVIILDDLLWVLTDSQLKAALHFLDSLADLVQKATQVTRKAKAARKLEELPEYRAQIAQQERVKGDTPILKLFSKYDVVETSYHFLSQQIILHLCDDPGNGRSCHPNLKDGGALQIVIQKFQVDYYPYHLAVADRKHWPCYKEGEIPHTHWQSQSFSAFKTRFMDLLDRNKSQHVPLARSNKPNATNDVTSPPGSEQMLRKMISPASQVKNYISSQFSKIMTTCVILRIDNFTFYKVTTSGKKQALKEFISGDRDHMSLPEDASILHAEFIYYYYPDDKPFPCKFR</sequence>
<dbReference type="AlphaFoldDB" id="A0AAW1K222"/>
<dbReference type="Pfam" id="PF24917">
    <property type="entry name" value="BLTP3A_B"/>
    <property type="match status" value="1"/>
</dbReference>
<comment type="caution">
    <text evidence="2">The sequence shown here is derived from an EMBL/GenBank/DDBJ whole genome shotgun (WGS) entry which is preliminary data.</text>
</comment>
<evidence type="ECO:0000313" key="2">
    <source>
        <dbReference type="EMBL" id="KAK9711778.1"/>
    </source>
</evidence>
<organism evidence="2 3">
    <name type="scientific">Popillia japonica</name>
    <name type="common">Japanese beetle</name>
    <dbReference type="NCBI Taxonomy" id="7064"/>
    <lineage>
        <taxon>Eukaryota</taxon>
        <taxon>Metazoa</taxon>
        <taxon>Ecdysozoa</taxon>
        <taxon>Arthropoda</taxon>
        <taxon>Hexapoda</taxon>
        <taxon>Insecta</taxon>
        <taxon>Pterygota</taxon>
        <taxon>Neoptera</taxon>
        <taxon>Endopterygota</taxon>
        <taxon>Coleoptera</taxon>
        <taxon>Polyphaga</taxon>
        <taxon>Scarabaeiformia</taxon>
        <taxon>Scarabaeidae</taxon>
        <taxon>Rutelinae</taxon>
        <taxon>Popillia</taxon>
    </lineage>
</organism>
<reference evidence="2 3" key="1">
    <citation type="journal article" date="2024" name="BMC Genomics">
        <title>De novo assembly and annotation of Popillia japonica's genome with initial clues to its potential as an invasive pest.</title>
        <authorList>
            <person name="Cucini C."/>
            <person name="Boschi S."/>
            <person name="Funari R."/>
            <person name="Cardaioli E."/>
            <person name="Iannotti N."/>
            <person name="Marturano G."/>
            <person name="Paoli F."/>
            <person name="Bruttini M."/>
            <person name="Carapelli A."/>
            <person name="Frati F."/>
            <person name="Nardi F."/>
        </authorList>
    </citation>
    <scope>NUCLEOTIDE SEQUENCE [LARGE SCALE GENOMIC DNA]</scope>
    <source>
        <strain evidence="2">DMR45628</strain>
    </source>
</reference>
<protein>
    <submittedName>
        <fullName evidence="2">N-terminal region of Chorein or VPS13</fullName>
    </submittedName>
</protein>
<dbReference type="Proteomes" id="UP001458880">
    <property type="component" value="Unassembled WGS sequence"/>
</dbReference>
<dbReference type="PANTHER" id="PTHR22774:SF11">
    <property type="entry name" value="CHOREIN N-TERMINAL DOMAIN-CONTAINING PROTEIN"/>
    <property type="match status" value="1"/>
</dbReference>